<keyword evidence="2" id="KW-0732">Signal</keyword>
<keyword evidence="3" id="KW-1185">Reference proteome</keyword>
<feature type="region of interest" description="Disordered" evidence="1">
    <location>
        <begin position="73"/>
        <end position="100"/>
    </location>
</feature>
<dbReference type="OrthoDB" id="6350276at2759"/>
<gene>
    <name evidence="4" type="primary">LOC108676684</name>
</gene>
<name>A0A8B7P2P4_HYAAZ</name>
<dbReference type="KEGG" id="hazt:108676684"/>
<evidence type="ECO:0000256" key="1">
    <source>
        <dbReference type="SAM" id="MobiDB-lite"/>
    </source>
</evidence>
<dbReference type="RefSeq" id="XP_018020292.1">
    <property type="nucleotide sequence ID" value="XM_018164803.2"/>
</dbReference>
<proteinExistence type="predicted"/>
<organism evidence="3 4">
    <name type="scientific">Hyalella azteca</name>
    <name type="common">Amphipod</name>
    <dbReference type="NCBI Taxonomy" id="294128"/>
    <lineage>
        <taxon>Eukaryota</taxon>
        <taxon>Metazoa</taxon>
        <taxon>Ecdysozoa</taxon>
        <taxon>Arthropoda</taxon>
        <taxon>Crustacea</taxon>
        <taxon>Multicrustacea</taxon>
        <taxon>Malacostraca</taxon>
        <taxon>Eumalacostraca</taxon>
        <taxon>Peracarida</taxon>
        <taxon>Amphipoda</taxon>
        <taxon>Senticaudata</taxon>
        <taxon>Talitrida</taxon>
        <taxon>Talitroidea</taxon>
        <taxon>Hyalellidae</taxon>
        <taxon>Hyalella</taxon>
    </lineage>
</organism>
<feature type="region of interest" description="Disordered" evidence="1">
    <location>
        <begin position="34"/>
        <end position="59"/>
    </location>
</feature>
<evidence type="ECO:0000313" key="3">
    <source>
        <dbReference type="Proteomes" id="UP000694843"/>
    </source>
</evidence>
<feature type="chain" id="PRO_5034220350" evidence="2">
    <location>
        <begin position="28"/>
        <end position="134"/>
    </location>
</feature>
<evidence type="ECO:0000256" key="2">
    <source>
        <dbReference type="SAM" id="SignalP"/>
    </source>
</evidence>
<sequence length="134" mass="14615">MKPSMTCVAALLVVLLVLLQCSAHARAQGQFYSSRYGKREGNTQQSVRSRSGSSGFYANRYGRSGVKLELTPRSNRFIPGSRYGKRSDPQVHNAEEEASPPSLLLSDNALCLLVEQPDLYRCAKGGAGSFEEAD</sequence>
<dbReference type="AlphaFoldDB" id="A0A8B7P2P4"/>
<feature type="signal peptide" evidence="2">
    <location>
        <begin position="1"/>
        <end position="27"/>
    </location>
</feature>
<dbReference type="GeneID" id="108676684"/>
<evidence type="ECO:0000313" key="4">
    <source>
        <dbReference type="RefSeq" id="XP_018020292.1"/>
    </source>
</evidence>
<dbReference type="Proteomes" id="UP000694843">
    <property type="component" value="Unplaced"/>
</dbReference>
<protein>
    <submittedName>
        <fullName evidence="4">Uncharacterized protein LOC108676684 isoform X1</fullName>
    </submittedName>
</protein>
<feature type="compositionally biased region" description="Basic and acidic residues" evidence="1">
    <location>
        <begin position="85"/>
        <end position="95"/>
    </location>
</feature>
<reference evidence="4" key="1">
    <citation type="submission" date="2025-08" db="UniProtKB">
        <authorList>
            <consortium name="RefSeq"/>
        </authorList>
    </citation>
    <scope>IDENTIFICATION</scope>
    <source>
        <tissue evidence="4">Whole organism</tissue>
    </source>
</reference>
<accession>A0A8B7P2P4</accession>
<feature type="compositionally biased region" description="Low complexity" evidence="1">
    <location>
        <begin position="44"/>
        <end position="55"/>
    </location>
</feature>